<dbReference type="RefSeq" id="WP_121876733.1">
    <property type="nucleotide sequence ID" value="NZ_REFJ01000003.1"/>
</dbReference>
<gene>
    <name evidence="7" type="ORF">DFR27_1405</name>
</gene>
<dbReference type="InterPro" id="IPR006139">
    <property type="entry name" value="D-isomer_2_OHA_DH_cat_dom"/>
</dbReference>
<keyword evidence="2 4" id="KW-0560">Oxidoreductase</keyword>
<evidence type="ECO:0000256" key="2">
    <source>
        <dbReference type="ARBA" id="ARBA00023002"/>
    </source>
</evidence>
<dbReference type="InterPro" id="IPR050418">
    <property type="entry name" value="D-iso_2-hydroxyacid_DH_PdxB"/>
</dbReference>
<evidence type="ECO:0000259" key="6">
    <source>
        <dbReference type="Pfam" id="PF02826"/>
    </source>
</evidence>
<evidence type="ECO:0000256" key="3">
    <source>
        <dbReference type="ARBA" id="ARBA00023027"/>
    </source>
</evidence>
<dbReference type="PANTHER" id="PTHR43761">
    <property type="entry name" value="D-ISOMER SPECIFIC 2-HYDROXYACID DEHYDROGENASE FAMILY PROTEIN (AFU_ORTHOLOGUE AFUA_1G13630)"/>
    <property type="match status" value="1"/>
</dbReference>
<comment type="caution">
    <text evidence="7">The sequence shown here is derived from an EMBL/GenBank/DDBJ whole genome shotgun (WGS) entry which is preliminary data.</text>
</comment>
<sequence>MRIVILDAESMHPSDLDLSSWCPADAELIQFEHTAPKEVAARLEGADVAILNKVKIGSAELALADRLKLIAVTATGTNNIDFTATRAAGVRVVNSVDYGTQSVVQHSLSLMFALSGNLIAYAKEVAEDRWADSAHFCSLAHPINQINEKTLGIIGYGVLGRELARQARLLGMRVIVAQSVRAGAEVQSDRVALKTLVSEADVISLHCPLTDDTRGLIGLAELEAMKPDALLINCARGGIVCEEALATVLNRGHLGGIGFDVLAEEPPKKNHPLISTFHPNVVITPHVAWGSRRARQTLVEQIGEDLAAFIAGNPLKREVEG</sequence>
<dbReference type="Pfam" id="PF02826">
    <property type="entry name" value="2-Hacid_dh_C"/>
    <property type="match status" value="1"/>
</dbReference>
<dbReference type="PROSITE" id="PS00670">
    <property type="entry name" value="D_2_HYDROXYACID_DH_2"/>
    <property type="match status" value="1"/>
</dbReference>
<dbReference type="PANTHER" id="PTHR43761:SF1">
    <property type="entry name" value="D-ISOMER SPECIFIC 2-HYDROXYACID DEHYDROGENASE CATALYTIC DOMAIN-CONTAINING PROTEIN-RELATED"/>
    <property type="match status" value="1"/>
</dbReference>
<proteinExistence type="inferred from homology"/>
<keyword evidence="8" id="KW-1185">Reference proteome</keyword>
<dbReference type="InterPro" id="IPR006140">
    <property type="entry name" value="D-isomer_DH_NAD-bd"/>
</dbReference>
<dbReference type="Gene3D" id="3.40.50.720">
    <property type="entry name" value="NAD(P)-binding Rossmann-like Domain"/>
    <property type="match status" value="2"/>
</dbReference>
<dbReference type="InterPro" id="IPR036291">
    <property type="entry name" value="NAD(P)-bd_dom_sf"/>
</dbReference>
<feature type="domain" description="D-isomer specific 2-hydroxyacid dehydrogenase catalytic" evidence="5">
    <location>
        <begin position="27"/>
        <end position="319"/>
    </location>
</feature>
<evidence type="ECO:0000313" key="8">
    <source>
        <dbReference type="Proteomes" id="UP000267187"/>
    </source>
</evidence>
<dbReference type="SUPFAM" id="SSF51735">
    <property type="entry name" value="NAD(P)-binding Rossmann-fold domains"/>
    <property type="match status" value="1"/>
</dbReference>
<dbReference type="GO" id="GO:0051287">
    <property type="term" value="F:NAD binding"/>
    <property type="evidence" value="ECO:0007669"/>
    <property type="project" value="InterPro"/>
</dbReference>
<reference evidence="7 8" key="1">
    <citation type="submission" date="2018-10" db="EMBL/GenBank/DDBJ databases">
        <title>Genomic Encyclopedia of Type Strains, Phase IV (KMG-IV): sequencing the most valuable type-strain genomes for metagenomic binning, comparative biology and taxonomic classification.</title>
        <authorList>
            <person name="Goeker M."/>
        </authorList>
    </citation>
    <scope>NUCLEOTIDE SEQUENCE [LARGE SCALE GENOMIC DNA]</scope>
    <source>
        <strain evidence="7 8">DSM 25080</strain>
    </source>
</reference>
<accession>A0A3M0A976</accession>
<name>A0A3M0A976_9GAMM</name>
<dbReference type="InterPro" id="IPR029753">
    <property type="entry name" value="D-isomer_DH_CS"/>
</dbReference>
<dbReference type="Proteomes" id="UP000267187">
    <property type="component" value="Unassembled WGS sequence"/>
</dbReference>
<evidence type="ECO:0000256" key="4">
    <source>
        <dbReference type="RuleBase" id="RU003719"/>
    </source>
</evidence>
<keyword evidence="3" id="KW-0520">NAD</keyword>
<feature type="domain" description="D-isomer specific 2-hydroxyacid dehydrogenase NAD-binding" evidence="6">
    <location>
        <begin position="108"/>
        <end position="288"/>
    </location>
</feature>
<dbReference type="AlphaFoldDB" id="A0A3M0A976"/>
<dbReference type="Pfam" id="PF00389">
    <property type="entry name" value="2-Hacid_dh"/>
    <property type="match status" value="1"/>
</dbReference>
<dbReference type="EMBL" id="REFJ01000003">
    <property type="protein sequence ID" value="RMA80049.1"/>
    <property type="molecule type" value="Genomic_DNA"/>
</dbReference>
<dbReference type="SUPFAM" id="SSF52283">
    <property type="entry name" value="Formate/glycerate dehydrogenase catalytic domain-like"/>
    <property type="match status" value="1"/>
</dbReference>
<dbReference type="OrthoDB" id="9805416at2"/>
<evidence type="ECO:0000259" key="5">
    <source>
        <dbReference type="Pfam" id="PF00389"/>
    </source>
</evidence>
<evidence type="ECO:0000313" key="7">
    <source>
        <dbReference type="EMBL" id="RMA80049.1"/>
    </source>
</evidence>
<evidence type="ECO:0000256" key="1">
    <source>
        <dbReference type="ARBA" id="ARBA00005854"/>
    </source>
</evidence>
<comment type="similarity">
    <text evidence="1 4">Belongs to the D-isomer specific 2-hydroxyacid dehydrogenase family.</text>
</comment>
<protein>
    <submittedName>
        <fullName evidence="7">Glycerate dehydrogenase</fullName>
    </submittedName>
</protein>
<dbReference type="GO" id="GO:0016616">
    <property type="term" value="F:oxidoreductase activity, acting on the CH-OH group of donors, NAD or NADP as acceptor"/>
    <property type="evidence" value="ECO:0007669"/>
    <property type="project" value="InterPro"/>
</dbReference>
<organism evidence="7 8">
    <name type="scientific">Umboniibacter marinipuniceus</name>
    <dbReference type="NCBI Taxonomy" id="569599"/>
    <lineage>
        <taxon>Bacteria</taxon>
        <taxon>Pseudomonadati</taxon>
        <taxon>Pseudomonadota</taxon>
        <taxon>Gammaproteobacteria</taxon>
        <taxon>Cellvibrionales</taxon>
        <taxon>Cellvibrionaceae</taxon>
        <taxon>Umboniibacter</taxon>
    </lineage>
</organism>